<feature type="region of interest" description="Disordered" evidence="1">
    <location>
        <begin position="55"/>
        <end position="92"/>
    </location>
</feature>
<protein>
    <submittedName>
        <fullName evidence="2">Uncharacterized protein</fullName>
    </submittedName>
</protein>
<proteinExistence type="predicted"/>
<evidence type="ECO:0000256" key="1">
    <source>
        <dbReference type="SAM" id="MobiDB-lite"/>
    </source>
</evidence>
<accession>A0AAV7RP82</accession>
<evidence type="ECO:0000313" key="2">
    <source>
        <dbReference type="EMBL" id="KAJ1152718.1"/>
    </source>
</evidence>
<sequence>MLLQRRSKKEQGSVCMLSQLDQRGDLESHRGFQSRESRPRLGVREARIPAACRRGIQQGYKPSNPEGAEALGSSAGVGSRSPKMRRAPDPGVRRRGCAAGRWLEPWARLGQILLPGACRKCGGLQFRESEVWLCGRQAAGVWGEPRANPVAWSLPETRRAPDLGVGGAAFTAGRRLEPEARLIAWSLLQFHAGKVCFLPACKAKMANPRLSPRR</sequence>
<name>A0AAV7RP82_PLEWA</name>
<dbReference type="Proteomes" id="UP001066276">
    <property type="component" value="Chromosome 5"/>
</dbReference>
<reference evidence="2" key="1">
    <citation type="journal article" date="2022" name="bioRxiv">
        <title>Sequencing and chromosome-scale assembly of the giantPleurodeles waltlgenome.</title>
        <authorList>
            <person name="Brown T."/>
            <person name="Elewa A."/>
            <person name="Iarovenko S."/>
            <person name="Subramanian E."/>
            <person name="Araus A.J."/>
            <person name="Petzold A."/>
            <person name="Susuki M."/>
            <person name="Suzuki K.-i.T."/>
            <person name="Hayashi T."/>
            <person name="Toyoda A."/>
            <person name="Oliveira C."/>
            <person name="Osipova E."/>
            <person name="Leigh N.D."/>
            <person name="Simon A."/>
            <person name="Yun M.H."/>
        </authorList>
    </citation>
    <scope>NUCLEOTIDE SEQUENCE</scope>
    <source>
        <strain evidence="2">20211129_DDA</strain>
        <tissue evidence="2">Liver</tissue>
    </source>
</reference>
<dbReference type="EMBL" id="JANPWB010000009">
    <property type="protein sequence ID" value="KAJ1152718.1"/>
    <property type="molecule type" value="Genomic_DNA"/>
</dbReference>
<evidence type="ECO:0000313" key="3">
    <source>
        <dbReference type="Proteomes" id="UP001066276"/>
    </source>
</evidence>
<dbReference type="AlphaFoldDB" id="A0AAV7RP82"/>
<gene>
    <name evidence="2" type="ORF">NDU88_005493</name>
</gene>
<organism evidence="2 3">
    <name type="scientific">Pleurodeles waltl</name>
    <name type="common">Iberian ribbed newt</name>
    <dbReference type="NCBI Taxonomy" id="8319"/>
    <lineage>
        <taxon>Eukaryota</taxon>
        <taxon>Metazoa</taxon>
        <taxon>Chordata</taxon>
        <taxon>Craniata</taxon>
        <taxon>Vertebrata</taxon>
        <taxon>Euteleostomi</taxon>
        <taxon>Amphibia</taxon>
        <taxon>Batrachia</taxon>
        <taxon>Caudata</taxon>
        <taxon>Salamandroidea</taxon>
        <taxon>Salamandridae</taxon>
        <taxon>Pleurodelinae</taxon>
        <taxon>Pleurodeles</taxon>
    </lineage>
</organism>
<keyword evidence="3" id="KW-1185">Reference proteome</keyword>
<comment type="caution">
    <text evidence="2">The sequence shown here is derived from an EMBL/GenBank/DDBJ whole genome shotgun (WGS) entry which is preliminary data.</text>
</comment>